<protein>
    <submittedName>
        <fullName evidence="1">Uncharacterized protein</fullName>
    </submittedName>
</protein>
<organism evidence="1 2">
    <name type="scientific">Alternaria atra</name>
    <dbReference type="NCBI Taxonomy" id="119953"/>
    <lineage>
        <taxon>Eukaryota</taxon>
        <taxon>Fungi</taxon>
        <taxon>Dikarya</taxon>
        <taxon>Ascomycota</taxon>
        <taxon>Pezizomycotina</taxon>
        <taxon>Dothideomycetes</taxon>
        <taxon>Pleosporomycetidae</taxon>
        <taxon>Pleosporales</taxon>
        <taxon>Pleosporineae</taxon>
        <taxon>Pleosporaceae</taxon>
        <taxon>Alternaria</taxon>
        <taxon>Alternaria sect. Ulocladioides</taxon>
    </lineage>
</organism>
<dbReference type="GeneID" id="67017323"/>
<proteinExistence type="predicted"/>
<keyword evidence="2" id="KW-1185">Reference proteome</keyword>
<gene>
    <name evidence="1" type="ORF">ALTATR162_LOCUS5534</name>
</gene>
<reference evidence="1" key="1">
    <citation type="submission" date="2021-05" db="EMBL/GenBank/DDBJ databases">
        <authorList>
            <person name="Stam R."/>
        </authorList>
    </citation>
    <scope>NUCLEOTIDE SEQUENCE</scope>
    <source>
        <strain evidence="1">CS162</strain>
    </source>
</reference>
<dbReference type="EMBL" id="CAJRGZ010000019">
    <property type="protein sequence ID" value="CAG5159336.1"/>
    <property type="molecule type" value="Genomic_DNA"/>
</dbReference>
<accession>A0A8J2I8B0</accession>
<dbReference type="Proteomes" id="UP000676310">
    <property type="component" value="Unassembled WGS sequence"/>
</dbReference>
<evidence type="ECO:0000313" key="2">
    <source>
        <dbReference type="Proteomes" id="UP000676310"/>
    </source>
</evidence>
<dbReference type="AlphaFoldDB" id="A0A8J2I8B0"/>
<dbReference type="RefSeq" id="XP_043169088.1">
    <property type="nucleotide sequence ID" value="XM_043313153.1"/>
</dbReference>
<comment type="caution">
    <text evidence="1">The sequence shown here is derived from an EMBL/GenBank/DDBJ whole genome shotgun (WGS) entry which is preliminary data.</text>
</comment>
<name>A0A8J2I8B0_9PLEO</name>
<evidence type="ECO:0000313" key="1">
    <source>
        <dbReference type="EMBL" id="CAG5159336.1"/>
    </source>
</evidence>
<dbReference type="OrthoDB" id="3801295at2759"/>
<sequence length="525" mass="59990">MSSPPLSQMQEATAESLPTELWTQICHSRSSYPDGEVFIIDFISLFNLLLTSRTIHWKTRDAFLQRHLASSKFSLMPQSLEILKALSEDEQLRTYVRELEFGPEVLNTNLEVDLQYVREQWEEPSTGCPHPESYIYVDSARPIWPMVKLPEPLWKGNTSRDSGSALVVRWNERDGYSRWLQKHGGTLRRLIDHQDHFRAGTECIRGAISKFPMLNSIKINPRLVGTSYEERFAKTIKRSRGTMPLLRELGAHELKLTADPAPYGSKSILEFSIDGLFFTEYYAEIIMLENLFEILSSVELSKFTIDLTVTATNLLSDGKIFDTNHRAWIAMAPQVRSLTLDFAMSGIDLYQFLPLLIWIAELVYYTNGVEHFYGHNLPFGYFILRRILAQSSWMSLRTLHLFQCRIHGRDLLGLFLRHRSTVEDVSFSNVVTTGMSVMPWRDIIAAMKDMAQLARVTLDRLGLEGVSDMSSNASYVCAPKSATSCCLKAKGHQNVRSMLDVATERIILLPGRKSTIYEVHFRTLS</sequence>